<gene>
    <name evidence="2" type="ORF">OJAG_20720</name>
</gene>
<sequence>MSNPQVPSVVLRSRDAASHGLTRHELGRPWWEAPTRGVRVPAGSIDGIAARCRAALEILPSAAAFSHVTALRLLGIEVPWRLDRSSAEAGGGPGERLHVVVPRTDLRPQRDDLVAHTCTQPALAVTMWHGIPVTTPAQTWLHLSHGLSVNELVVLGDAMTRRKDPATSVVEMRRLLGSSHRMRGLAASRVAIEHVVGGTDSSMESRTRMILVDAGLPCPEVNVPALDRAGSFLALPDMSYPALRIAIEYDGDVHRTDPGTWRRDVERRQRLEEAGWLIITVTADDVMRHPERFIRRVRAALAR</sequence>
<dbReference type="EMBL" id="LRIE01000072">
    <property type="protein sequence ID" value="KZM35284.1"/>
    <property type="molecule type" value="Genomic_DNA"/>
</dbReference>
<accession>A0A163RJY7</accession>
<dbReference type="PATRIC" id="fig|43678.3.peg.2160"/>
<dbReference type="Pfam" id="PF18741">
    <property type="entry name" value="MTES_1575"/>
    <property type="match status" value="1"/>
</dbReference>
<dbReference type="OrthoDB" id="3173471at2"/>
<dbReference type="RefSeq" id="WP_068708517.1">
    <property type="nucleotide sequence ID" value="NZ_LRIE01000072.1"/>
</dbReference>
<dbReference type="STRING" id="43678.OJAG_20720"/>
<name>A0A163RJY7_9CELL</name>
<dbReference type="Gene3D" id="3.40.960.10">
    <property type="entry name" value="VSR Endonuclease"/>
    <property type="match status" value="1"/>
</dbReference>
<dbReference type="AlphaFoldDB" id="A0A163RJY7"/>
<dbReference type="InterPro" id="IPR049468">
    <property type="entry name" value="Restrct_endonuc-II-like_dom"/>
</dbReference>
<dbReference type="InterPro" id="IPR011335">
    <property type="entry name" value="Restrct_endonuc-II-like"/>
</dbReference>
<evidence type="ECO:0000313" key="3">
    <source>
        <dbReference type="Proteomes" id="UP000076447"/>
    </source>
</evidence>
<organism evidence="2 3">
    <name type="scientific">Oerskovia enterophila</name>
    <dbReference type="NCBI Taxonomy" id="43678"/>
    <lineage>
        <taxon>Bacteria</taxon>
        <taxon>Bacillati</taxon>
        <taxon>Actinomycetota</taxon>
        <taxon>Actinomycetes</taxon>
        <taxon>Micrococcales</taxon>
        <taxon>Cellulomonadaceae</taxon>
        <taxon>Oerskovia</taxon>
    </lineage>
</organism>
<dbReference type="SUPFAM" id="SSF52980">
    <property type="entry name" value="Restriction endonuclease-like"/>
    <property type="match status" value="1"/>
</dbReference>
<feature type="domain" description="Restriction endonuclease type II-like" evidence="1">
    <location>
        <begin position="243"/>
        <end position="301"/>
    </location>
</feature>
<comment type="caution">
    <text evidence="2">The sequence shown here is derived from an EMBL/GenBank/DDBJ whole genome shotgun (WGS) entry which is preliminary data.</text>
</comment>
<protein>
    <recommendedName>
        <fullName evidence="1">Restriction endonuclease type II-like domain-containing protein</fullName>
    </recommendedName>
</protein>
<proteinExistence type="predicted"/>
<evidence type="ECO:0000313" key="2">
    <source>
        <dbReference type="EMBL" id="KZM35284.1"/>
    </source>
</evidence>
<dbReference type="Proteomes" id="UP000076447">
    <property type="component" value="Unassembled WGS sequence"/>
</dbReference>
<evidence type="ECO:0000259" key="1">
    <source>
        <dbReference type="Pfam" id="PF18741"/>
    </source>
</evidence>
<reference evidence="2 3" key="1">
    <citation type="submission" date="2016-01" db="EMBL/GenBank/DDBJ databases">
        <title>Genome sequence of Oerskovia enterophila VJag, an agar and cellulose degrading bacterium.</title>
        <authorList>
            <person name="Poehlein A."/>
            <person name="Jag V."/>
            <person name="Bengelsdorf F."/>
            <person name="Duerre P."/>
            <person name="Daniel R."/>
        </authorList>
    </citation>
    <scope>NUCLEOTIDE SEQUENCE [LARGE SCALE GENOMIC DNA]</scope>
    <source>
        <strain evidence="2 3">VJag</strain>
    </source>
</reference>